<keyword evidence="4" id="KW-0067">ATP-binding</keyword>
<protein>
    <submittedName>
        <fullName evidence="6">ABC transporter related protein</fullName>
    </submittedName>
</protein>
<dbReference type="InterPro" id="IPR017911">
    <property type="entry name" value="MacB-like_ATP-bd"/>
</dbReference>
<dbReference type="AlphaFoldDB" id="E1RKK1"/>
<evidence type="ECO:0000256" key="4">
    <source>
        <dbReference type="ARBA" id="ARBA00022840"/>
    </source>
</evidence>
<dbReference type="CDD" id="cd03255">
    <property type="entry name" value="ABC_MJ0796_LolCDE_FtsE"/>
    <property type="match status" value="1"/>
</dbReference>
<keyword evidence="2" id="KW-0813">Transport</keyword>
<organism evidence="6 7">
    <name type="scientific">Methanolacinia petrolearia (strain DSM 11571 / OCM 486 / SEBR 4847)</name>
    <name type="common">Methanoplanus petrolearius</name>
    <dbReference type="NCBI Taxonomy" id="679926"/>
    <lineage>
        <taxon>Archaea</taxon>
        <taxon>Methanobacteriati</taxon>
        <taxon>Methanobacteriota</taxon>
        <taxon>Stenosarchaea group</taxon>
        <taxon>Methanomicrobia</taxon>
        <taxon>Methanomicrobiales</taxon>
        <taxon>Methanomicrobiaceae</taxon>
        <taxon>Methanolacinia</taxon>
    </lineage>
</organism>
<name>E1RKK1_METP4</name>
<dbReference type="GO" id="GO:0098796">
    <property type="term" value="C:membrane protein complex"/>
    <property type="evidence" value="ECO:0007669"/>
    <property type="project" value="UniProtKB-ARBA"/>
</dbReference>
<dbReference type="GO" id="GO:0005524">
    <property type="term" value="F:ATP binding"/>
    <property type="evidence" value="ECO:0007669"/>
    <property type="project" value="UniProtKB-KW"/>
</dbReference>
<dbReference type="Gene3D" id="3.40.50.300">
    <property type="entry name" value="P-loop containing nucleotide triphosphate hydrolases"/>
    <property type="match status" value="1"/>
</dbReference>
<keyword evidence="3" id="KW-0547">Nucleotide-binding</keyword>
<dbReference type="PANTHER" id="PTHR42798:SF7">
    <property type="entry name" value="ALPHA-D-RIBOSE 1-METHYLPHOSPHONATE 5-TRIPHOSPHATE SYNTHASE SUBUNIT PHNL"/>
    <property type="match status" value="1"/>
</dbReference>
<gene>
    <name evidence="6" type="ordered locus">Mpet_1087</name>
</gene>
<dbReference type="InterPro" id="IPR003593">
    <property type="entry name" value="AAA+_ATPase"/>
</dbReference>
<feature type="domain" description="ABC transporter" evidence="5">
    <location>
        <begin position="2"/>
        <end position="225"/>
    </location>
</feature>
<sequence length="225" mass="25218">MITTDGLKKYYTMGDVEVRALNGVSIQIEKGEFVGLMGPSGSGKSTLLHMIGLLDRPTSGGIFIDDKDVNSLSDEQRTMFRLNKLGYVFQDYALIPELTVLENVCLCSMVRGEDILDYTTKGMNILNIIGLSERTGHLQRELSGGQQQRVAIARAMVSRPDILFADEPCANLDSVNSRMVLDLCKKINTEMNQTIVMVSHEDWHREYFDKVIYLKDGVVDSIIEM</sequence>
<dbReference type="FunFam" id="3.40.50.300:FF:000032">
    <property type="entry name" value="Export ABC transporter ATP-binding protein"/>
    <property type="match status" value="1"/>
</dbReference>
<dbReference type="HOGENOM" id="CLU_000604_1_22_2"/>
<evidence type="ECO:0000256" key="1">
    <source>
        <dbReference type="ARBA" id="ARBA00005417"/>
    </source>
</evidence>
<dbReference type="InterPro" id="IPR027417">
    <property type="entry name" value="P-loop_NTPase"/>
</dbReference>
<evidence type="ECO:0000313" key="6">
    <source>
        <dbReference type="EMBL" id="ADN35854.1"/>
    </source>
</evidence>
<dbReference type="GeneID" id="9743552"/>
<evidence type="ECO:0000256" key="2">
    <source>
        <dbReference type="ARBA" id="ARBA00022448"/>
    </source>
</evidence>
<dbReference type="PROSITE" id="PS00211">
    <property type="entry name" value="ABC_TRANSPORTER_1"/>
    <property type="match status" value="1"/>
</dbReference>
<keyword evidence="7" id="KW-1185">Reference proteome</keyword>
<dbReference type="Pfam" id="PF00005">
    <property type="entry name" value="ABC_tran"/>
    <property type="match status" value="1"/>
</dbReference>
<dbReference type="eggNOG" id="arCOG00922">
    <property type="taxonomic scope" value="Archaea"/>
</dbReference>
<dbReference type="InterPro" id="IPR003439">
    <property type="entry name" value="ABC_transporter-like_ATP-bd"/>
</dbReference>
<dbReference type="PROSITE" id="PS50893">
    <property type="entry name" value="ABC_TRANSPORTER_2"/>
    <property type="match status" value="1"/>
</dbReference>
<dbReference type="PANTHER" id="PTHR42798">
    <property type="entry name" value="LIPOPROTEIN-RELEASING SYSTEM ATP-BINDING PROTEIN LOLD"/>
    <property type="match status" value="1"/>
</dbReference>
<dbReference type="InterPro" id="IPR017871">
    <property type="entry name" value="ABC_transporter-like_CS"/>
</dbReference>
<dbReference type="GO" id="GO:0016887">
    <property type="term" value="F:ATP hydrolysis activity"/>
    <property type="evidence" value="ECO:0007669"/>
    <property type="project" value="InterPro"/>
</dbReference>
<dbReference type="SMART" id="SM00382">
    <property type="entry name" value="AAA"/>
    <property type="match status" value="1"/>
</dbReference>
<accession>E1RKK1</accession>
<dbReference type="RefSeq" id="WP_013329032.1">
    <property type="nucleotide sequence ID" value="NC_014507.1"/>
</dbReference>
<dbReference type="SUPFAM" id="SSF52540">
    <property type="entry name" value="P-loop containing nucleoside triphosphate hydrolases"/>
    <property type="match status" value="1"/>
</dbReference>
<dbReference type="STRING" id="679926.Mpet_1087"/>
<dbReference type="Proteomes" id="UP000006565">
    <property type="component" value="Chromosome"/>
</dbReference>
<dbReference type="OrthoDB" id="31298at2157"/>
<reference evidence="6 7" key="1">
    <citation type="journal article" date="2010" name="Stand. Genomic Sci.">
        <title>Complete genome sequence of Methanoplanus petrolearius type strain (SEBR 4847).</title>
        <authorList>
            <person name="Brambilla E."/>
            <person name="Djao O.D."/>
            <person name="Daligault H."/>
            <person name="Lapidus A."/>
            <person name="Lucas S."/>
            <person name="Hammon N."/>
            <person name="Nolan M."/>
            <person name="Tice H."/>
            <person name="Cheng J.F."/>
            <person name="Han C."/>
            <person name="Tapia R."/>
            <person name="Goodwin L."/>
            <person name="Pitluck S."/>
            <person name="Liolios K."/>
            <person name="Ivanova N."/>
            <person name="Mavromatis K."/>
            <person name="Mikhailova N."/>
            <person name="Pati A."/>
            <person name="Chen A."/>
            <person name="Palaniappan K."/>
            <person name="Land M."/>
            <person name="Hauser L."/>
            <person name="Chang Y.J."/>
            <person name="Jeffries C.D."/>
            <person name="Rohde M."/>
            <person name="Spring S."/>
            <person name="Sikorski J."/>
            <person name="Goker M."/>
            <person name="Woyke T."/>
            <person name="Bristow J."/>
            <person name="Eisen J.A."/>
            <person name="Markowitz V."/>
            <person name="Hugenholtz P."/>
            <person name="Kyrpides N.C."/>
            <person name="Klenk H.P."/>
        </authorList>
    </citation>
    <scope>NUCLEOTIDE SEQUENCE [LARGE SCALE GENOMIC DNA]</scope>
    <source>
        <strain evidence="7">DSM 11571 / OCM 486 / SEBR 4847</strain>
    </source>
</reference>
<evidence type="ECO:0000256" key="3">
    <source>
        <dbReference type="ARBA" id="ARBA00022741"/>
    </source>
</evidence>
<dbReference type="EMBL" id="CP002117">
    <property type="protein sequence ID" value="ADN35854.1"/>
    <property type="molecule type" value="Genomic_DNA"/>
</dbReference>
<evidence type="ECO:0000259" key="5">
    <source>
        <dbReference type="PROSITE" id="PS50893"/>
    </source>
</evidence>
<comment type="similarity">
    <text evidence="1">Belongs to the ABC transporter superfamily.</text>
</comment>
<proteinExistence type="inferred from homology"/>
<dbReference type="KEGG" id="mpi:Mpet_1087"/>
<dbReference type="GO" id="GO:0022857">
    <property type="term" value="F:transmembrane transporter activity"/>
    <property type="evidence" value="ECO:0007669"/>
    <property type="project" value="UniProtKB-ARBA"/>
</dbReference>
<evidence type="ECO:0000313" key="7">
    <source>
        <dbReference type="Proteomes" id="UP000006565"/>
    </source>
</evidence>